<evidence type="ECO:0000313" key="7">
    <source>
        <dbReference type="EMBL" id="CAC5412928.1"/>
    </source>
</evidence>
<evidence type="ECO:0000256" key="4">
    <source>
        <dbReference type="SAM" id="MobiDB-lite"/>
    </source>
</evidence>
<feature type="signal peptide" evidence="5">
    <location>
        <begin position="1"/>
        <end position="19"/>
    </location>
</feature>
<dbReference type="Gene3D" id="2.60.120.40">
    <property type="match status" value="1"/>
</dbReference>
<reference evidence="7 8" key="1">
    <citation type="submission" date="2020-06" db="EMBL/GenBank/DDBJ databases">
        <authorList>
            <person name="Li R."/>
            <person name="Bekaert M."/>
        </authorList>
    </citation>
    <scope>NUCLEOTIDE SEQUENCE [LARGE SCALE GENOMIC DNA]</scope>
    <source>
        <strain evidence="8">wild</strain>
    </source>
</reference>
<comment type="subcellular location">
    <subcellularLocation>
        <location evidence="1">Secreted</location>
    </subcellularLocation>
</comment>
<dbReference type="Proteomes" id="UP000507470">
    <property type="component" value="Unassembled WGS sequence"/>
</dbReference>
<dbReference type="PANTHER" id="PTHR22923:SF116">
    <property type="entry name" value="C1Q DOMAIN-CONTAINING PROTEIN"/>
    <property type="match status" value="1"/>
</dbReference>
<dbReference type="PANTHER" id="PTHR22923">
    <property type="entry name" value="CEREBELLIN-RELATED"/>
    <property type="match status" value="1"/>
</dbReference>
<proteinExistence type="predicted"/>
<dbReference type="InterPro" id="IPR001073">
    <property type="entry name" value="C1q_dom"/>
</dbReference>
<dbReference type="OrthoDB" id="6088475at2759"/>
<dbReference type="InterPro" id="IPR008983">
    <property type="entry name" value="Tumour_necrosis_fac-like_dom"/>
</dbReference>
<keyword evidence="2" id="KW-0964">Secreted</keyword>
<dbReference type="AlphaFoldDB" id="A0A6J8DYT5"/>
<dbReference type="PROSITE" id="PS50871">
    <property type="entry name" value="C1Q"/>
    <property type="match status" value="1"/>
</dbReference>
<feature type="compositionally biased region" description="Polar residues" evidence="4">
    <location>
        <begin position="412"/>
        <end position="430"/>
    </location>
</feature>
<dbReference type="SUPFAM" id="SSF49842">
    <property type="entry name" value="TNF-like"/>
    <property type="match status" value="1"/>
</dbReference>
<dbReference type="EMBL" id="CACVKT020008119">
    <property type="protein sequence ID" value="CAC5412928.1"/>
    <property type="molecule type" value="Genomic_DNA"/>
</dbReference>
<evidence type="ECO:0000256" key="3">
    <source>
        <dbReference type="ARBA" id="ARBA00022729"/>
    </source>
</evidence>
<name>A0A6J8DYT5_MYTCO</name>
<keyword evidence="8" id="KW-1185">Reference proteome</keyword>
<accession>A0A6J8DYT5</accession>
<feature type="region of interest" description="Disordered" evidence="4">
    <location>
        <begin position="412"/>
        <end position="441"/>
    </location>
</feature>
<feature type="chain" id="PRO_5026975870" evidence="5">
    <location>
        <begin position="20"/>
        <end position="441"/>
    </location>
</feature>
<organism evidence="7 8">
    <name type="scientific">Mytilus coruscus</name>
    <name type="common">Sea mussel</name>
    <dbReference type="NCBI Taxonomy" id="42192"/>
    <lineage>
        <taxon>Eukaryota</taxon>
        <taxon>Metazoa</taxon>
        <taxon>Spiralia</taxon>
        <taxon>Lophotrochozoa</taxon>
        <taxon>Mollusca</taxon>
        <taxon>Bivalvia</taxon>
        <taxon>Autobranchia</taxon>
        <taxon>Pteriomorphia</taxon>
        <taxon>Mytilida</taxon>
        <taxon>Mytiloidea</taxon>
        <taxon>Mytilidae</taxon>
        <taxon>Mytilinae</taxon>
        <taxon>Mytilus</taxon>
    </lineage>
</organism>
<evidence type="ECO:0000256" key="1">
    <source>
        <dbReference type="ARBA" id="ARBA00004613"/>
    </source>
</evidence>
<evidence type="ECO:0000256" key="2">
    <source>
        <dbReference type="ARBA" id="ARBA00022525"/>
    </source>
</evidence>
<protein>
    <submittedName>
        <fullName evidence="7">C1QL</fullName>
    </submittedName>
</protein>
<gene>
    <name evidence="7" type="ORF">MCOR_45894</name>
</gene>
<evidence type="ECO:0000313" key="8">
    <source>
        <dbReference type="Proteomes" id="UP000507470"/>
    </source>
</evidence>
<evidence type="ECO:0000256" key="5">
    <source>
        <dbReference type="SAM" id="SignalP"/>
    </source>
</evidence>
<feature type="domain" description="C1q" evidence="6">
    <location>
        <begin position="27"/>
        <end position="125"/>
    </location>
</feature>
<sequence>MKVTVQLIVAVLTLSVSVSEDCNAGHGPKKMIAFLAFVKGTPTLSNYVIKFDDVETNIGNHYNPTTRVFTAPRSGLYVLSSMIMAYGDAKVEYQWRKNETVFSTGYTNKANGSTQFSESQSQDEVELFDDGQFSDLSDIKHANEGDVCSADKGNTNIGNSSTNKQNVNKVEQSVNKGKQTANKGKLSAIKGKTRAQSDNGASGLDCESVEILDATSSLAILWTEAEKATRRYHGLNPADVIDIVQRALVLIGNAHYVYLSDDRRSMFDRVLPSCIDLLADKDGKKDLLKVLMAANSGSCSLKKARTTSRKNSRAETDFHLQFRTGPVSKSAQRIKLVITPVNSLERKVCNFHPTICSNPNRCKQLWIGISNEQSIHRGSLVTIRKKFPYNYGVNSSNSCRQIFLKRQTQFTGVDSDGQHNNNDLYQQTSPRAFGHGVSRKT</sequence>
<keyword evidence="3 5" id="KW-0732">Signal</keyword>
<dbReference type="GO" id="GO:0005576">
    <property type="term" value="C:extracellular region"/>
    <property type="evidence" value="ECO:0007669"/>
    <property type="project" value="UniProtKB-SubCell"/>
</dbReference>
<dbReference type="SMART" id="SM00110">
    <property type="entry name" value="C1Q"/>
    <property type="match status" value="1"/>
</dbReference>
<dbReference type="InterPro" id="IPR050822">
    <property type="entry name" value="Cerebellin_Synaptic_Org"/>
</dbReference>
<dbReference type="Pfam" id="PF00386">
    <property type="entry name" value="C1q"/>
    <property type="match status" value="1"/>
</dbReference>
<evidence type="ECO:0000259" key="6">
    <source>
        <dbReference type="PROSITE" id="PS50871"/>
    </source>
</evidence>